<dbReference type="Proteomes" id="UP000267250">
    <property type="component" value="Chromosome"/>
</dbReference>
<accession>A0A3Q9HSU0</accession>
<dbReference type="PANTHER" id="PTHR43233:SF1">
    <property type="entry name" value="FAMILY N-ACETYLTRANSFERASE, PUTATIVE (AFU_ORTHOLOGUE AFUA_6G03350)-RELATED"/>
    <property type="match status" value="1"/>
</dbReference>
<reference evidence="2 3" key="1">
    <citation type="submission" date="2016-07" db="EMBL/GenBank/DDBJ databases">
        <title>Genome and transcriptome analysis of iron-reducing fermentative bacteria Anoxybacter fermentans.</title>
        <authorList>
            <person name="Zeng X."/>
            <person name="Shao Z."/>
        </authorList>
    </citation>
    <scope>NUCLEOTIDE SEQUENCE [LARGE SCALE GENOMIC DNA]</scope>
    <source>
        <strain evidence="2 3">DY22613</strain>
    </source>
</reference>
<evidence type="ECO:0000259" key="1">
    <source>
        <dbReference type="PROSITE" id="PS51186"/>
    </source>
</evidence>
<dbReference type="Pfam" id="PF00583">
    <property type="entry name" value="Acetyltransf_1"/>
    <property type="match status" value="1"/>
</dbReference>
<dbReference type="InterPro" id="IPR016181">
    <property type="entry name" value="Acyl_CoA_acyltransferase"/>
</dbReference>
<organism evidence="2 3">
    <name type="scientific">Anoxybacter fermentans</name>
    <dbReference type="NCBI Taxonomy" id="1323375"/>
    <lineage>
        <taxon>Bacteria</taxon>
        <taxon>Bacillati</taxon>
        <taxon>Bacillota</taxon>
        <taxon>Clostridia</taxon>
        <taxon>Halanaerobiales</taxon>
        <taxon>Anoxybacter</taxon>
    </lineage>
</organism>
<dbReference type="GO" id="GO:0016747">
    <property type="term" value="F:acyltransferase activity, transferring groups other than amino-acyl groups"/>
    <property type="evidence" value="ECO:0007669"/>
    <property type="project" value="InterPro"/>
</dbReference>
<gene>
    <name evidence="2" type="ORF">BBF96_08685</name>
</gene>
<dbReference type="AlphaFoldDB" id="A0A3Q9HSU0"/>
<dbReference type="InterPro" id="IPR053144">
    <property type="entry name" value="Acetyltransferase_Butenolide"/>
</dbReference>
<protein>
    <submittedName>
        <fullName evidence="2">Acetyltransferase</fullName>
    </submittedName>
</protein>
<keyword evidence="3" id="KW-1185">Reference proteome</keyword>
<dbReference type="Gene3D" id="3.40.630.30">
    <property type="match status" value="1"/>
</dbReference>
<dbReference type="EMBL" id="CP016379">
    <property type="protein sequence ID" value="AZR74877.1"/>
    <property type="molecule type" value="Genomic_DNA"/>
</dbReference>
<keyword evidence="2" id="KW-0808">Transferase</keyword>
<dbReference type="InterPro" id="IPR000182">
    <property type="entry name" value="GNAT_dom"/>
</dbReference>
<evidence type="ECO:0000313" key="3">
    <source>
        <dbReference type="Proteomes" id="UP000267250"/>
    </source>
</evidence>
<proteinExistence type="predicted"/>
<feature type="domain" description="N-acetyltransferase" evidence="1">
    <location>
        <begin position="5"/>
        <end position="133"/>
    </location>
</feature>
<dbReference type="PANTHER" id="PTHR43233">
    <property type="entry name" value="FAMILY N-ACETYLTRANSFERASE, PUTATIVE (AFU_ORTHOLOGUE AFUA_6G03350)-RELATED"/>
    <property type="match status" value="1"/>
</dbReference>
<dbReference type="KEGG" id="aft:BBF96_08685"/>
<dbReference type="SUPFAM" id="SSF55729">
    <property type="entry name" value="Acyl-CoA N-acyltransferases (Nat)"/>
    <property type="match status" value="1"/>
</dbReference>
<name>A0A3Q9HSU0_9FIRM</name>
<dbReference type="CDD" id="cd04301">
    <property type="entry name" value="NAT_SF"/>
    <property type="match status" value="1"/>
</dbReference>
<dbReference type="PROSITE" id="PS51186">
    <property type="entry name" value="GNAT"/>
    <property type="match status" value="1"/>
</dbReference>
<evidence type="ECO:0000313" key="2">
    <source>
        <dbReference type="EMBL" id="AZR74877.1"/>
    </source>
</evidence>
<sequence>MEYRTTIEGLSPDELKGFFVGWKKPLTTEQHYQILRNSSYVVLAYETGKSKVVGFINALSDGVYFAFIPMLEVLPEYQHMGIGSRLMEMMLELLKHITCIDLTCDIEMQNFYKKFGMFKSHGMIIRKYINQNG</sequence>